<dbReference type="Pfam" id="PF07690">
    <property type="entry name" value="MFS_1"/>
    <property type="match status" value="1"/>
</dbReference>
<feature type="transmembrane region" description="Helical" evidence="5">
    <location>
        <begin position="20"/>
        <end position="38"/>
    </location>
</feature>
<dbReference type="InterPro" id="IPR020846">
    <property type="entry name" value="MFS_dom"/>
</dbReference>
<feature type="transmembrane region" description="Helical" evidence="5">
    <location>
        <begin position="174"/>
        <end position="196"/>
    </location>
</feature>
<dbReference type="PROSITE" id="PS00216">
    <property type="entry name" value="SUGAR_TRANSPORT_1"/>
    <property type="match status" value="1"/>
</dbReference>
<evidence type="ECO:0000256" key="4">
    <source>
        <dbReference type="ARBA" id="ARBA00023136"/>
    </source>
</evidence>
<feature type="transmembrane region" description="Helical" evidence="5">
    <location>
        <begin position="421"/>
        <end position="441"/>
    </location>
</feature>
<sequence>MDRAITGWKRYILVQPPTMLLVLAMSMSGTILTDLIVYRTCIITLGINKTECLILHNNSSSEEALNLNRKVQPQASLILMSKSFVESIFPSFLSLFLGPWSDKYGRKPVILSGYIGISLTYLLLSMMATWEIVPWYFLIAYIPTALLGGISVLMLASFCYITDITDNNERAWHLAWLDALVSLGLLIGLLFGPIIYEAYGYTTVFSVATVLCIVATLYILFFIPETVQSHTSGICDIFDFELVKDIINTCIKKRDGFNRSLVWSCIACLTLLLIAFQGNLAIGYLFASARLGWTVDKFSIYIATSVVVGILGTIFGIKLMQKYAGFSEAVVAIISVTSSFCTALVYAFTWQSWHMYLSMSIGMFSDLSRPMIRAILSKAVPEKDTGKVFSLATFLETLLPFAAASLYTFLYSRYMPPLYPLPVWFLSAVFYVVTIIVLIYIRMHMRRNIISFTPITEDNDSTH</sequence>
<dbReference type="GO" id="GO:0016020">
    <property type="term" value="C:membrane"/>
    <property type="evidence" value="ECO:0007669"/>
    <property type="project" value="UniProtKB-SubCell"/>
</dbReference>
<evidence type="ECO:0000313" key="8">
    <source>
        <dbReference type="Proteomes" id="UP001497644"/>
    </source>
</evidence>
<evidence type="ECO:0000256" key="1">
    <source>
        <dbReference type="ARBA" id="ARBA00004141"/>
    </source>
</evidence>
<comment type="subcellular location">
    <subcellularLocation>
        <location evidence="1">Membrane</location>
        <topology evidence="1">Multi-pass membrane protein</topology>
    </subcellularLocation>
</comment>
<evidence type="ECO:0000256" key="5">
    <source>
        <dbReference type="SAM" id="Phobius"/>
    </source>
</evidence>
<dbReference type="PANTHER" id="PTHR23507">
    <property type="entry name" value="ZGC:174356"/>
    <property type="match status" value="1"/>
</dbReference>
<dbReference type="SUPFAM" id="SSF103473">
    <property type="entry name" value="MFS general substrate transporter"/>
    <property type="match status" value="1"/>
</dbReference>
<evidence type="ECO:0000256" key="2">
    <source>
        <dbReference type="ARBA" id="ARBA00022692"/>
    </source>
</evidence>
<dbReference type="InterPro" id="IPR011701">
    <property type="entry name" value="MFS"/>
</dbReference>
<proteinExistence type="predicted"/>
<feature type="transmembrane region" description="Helical" evidence="5">
    <location>
        <begin position="202"/>
        <end position="223"/>
    </location>
</feature>
<accession>A0AAV2NG38</accession>
<keyword evidence="2 5" id="KW-0812">Transmembrane</keyword>
<dbReference type="GO" id="GO:0022857">
    <property type="term" value="F:transmembrane transporter activity"/>
    <property type="evidence" value="ECO:0007669"/>
    <property type="project" value="InterPro"/>
</dbReference>
<keyword evidence="4 5" id="KW-0472">Membrane</keyword>
<dbReference type="Gene3D" id="1.20.1250.20">
    <property type="entry name" value="MFS general substrate transporter like domains"/>
    <property type="match status" value="1"/>
</dbReference>
<feature type="transmembrane region" description="Helical" evidence="5">
    <location>
        <begin position="136"/>
        <end position="162"/>
    </location>
</feature>
<evidence type="ECO:0000259" key="6">
    <source>
        <dbReference type="PROSITE" id="PS50850"/>
    </source>
</evidence>
<name>A0AAV2NG38_9HYME</name>
<feature type="transmembrane region" description="Helical" evidence="5">
    <location>
        <begin position="329"/>
        <end position="349"/>
    </location>
</feature>
<evidence type="ECO:0000313" key="7">
    <source>
        <dbReference type="EMBL" id="CAL1678978.1"/>
    </source>
</evidence>
<dbReference type="InterPro" id="IPR036259">
    <property type="entry name" value="MFS_trans_sf"/>
</dbReference>
<evidence type="ECO:0000256" key="3">
    <source>
        <dbReference type="ARBA" id="ARBA00022989"/>
    </source>
</evidence>
<dbReference type="PROSITE" id="PS50850">
    <property type="entry name" value="MFS"/>
    <property type="match status" value="1"/>
</dbReference>
<reference evidence="7" key="1">
    <citation type="submission" date="2024-04" db="EMBL/GenBank/DDBJ databases">
        <authorList>
            <consortium name="Molecular Ecology Group"/>
        </authorList>
    </citation>
    <scope>NUCLEOTIDE SEQUENCE</scope>
</reference>
<dbReference type="EMBL" id="OZ034838">
    <property type="protein sequence ID" value="CAL1678978.1"/>
    <property type="molecule type" value="Genomic_DNA"/>
</dbReference>
<dbReference type="AlphaFoldDB" id="A0AAV2NG38"/>
<feature type="transmembrane region" description="Helical" evidence="5">
    <location>
        <begin position="109"/>
        <end position="130"/>
    </location>
</feature>
<dbReference type="PANTHER" id="PTHR23507:SF39">
    <property type="entry name" value="GH23453P-RELATED"/>
    <property type="match status" value="1"/>
</dbReference>
<protein>
    <recommendedName>
        <fullName evidence="6">Major facilitator superfamily (MFS) profile domain-containing protein</fullName>
    </recommendedName>
</protein>
<keyword evidence="3 5" id="KW-1133">Transmembrane helix</keyword>
<dbReference type="InterPro" id="IPR005829">
    <property type="entry name" value="Sugar_transporter_CS"/>
</dbReference>
<organism evidence="7 8">
    <name type="scientific">Lasius platythorax</name>
    <dbReference type="NCBI Taxonomy" id="488582"/>
    <lineage>
        <taxon>Eukaryota</taxon>
        <taxon>Metazoa</taxon>
        <taxon>Ecdysozoa</taxon>
        <taxon>Arthropoda</taxon>
        <taxon>Hexapoda</taxon>
        <taxon>Insecta</taxon>
        <taxon>Pterygota</taxon>
        <taxon>Neoptera</taxon>
        <taxon>Endopterygota</taxon>
        <taxon>Hymenoptera</taxon>
        <taxon>Apocrita</taxon>
        <taxon>Aculeata</taxon>
        <taxon>Formicoidea</taxon>
        <taxon>Formicidae</taxon>
        <taxon>Formicinae</taxon>
        <taxon>Lasius</taxon>
        <taxon>Lasius</taxon>
    </lineage>
</organism>
<gene>
    <name evidence="7" type="ORF">LPLAT_LOCUS4741</name>
</gene>
<feature type="domain" description="Major facilitator superfamily (MFS) profile" evidence="6">
    <location>
        <begin position="19"/>
        <end position="446"/>
    </location>
</feature>
<keyword evidence="8" id="KW-1185">Reference proteome</keyword>
<feature type="transmembrane region" description="Helical" evidence="5">
    <location>
        <begin position="261"/>
        <end position="286"/>
    </location>
</feature>
<dbReference type="Proteomes" id="UP001497644">
    <property type="component" value="Chromosome 15"/>
</dbReference>
<feature type="transmembrane region" description="Helical" evidence="5">
    <location>
        <begin position="298"/>
        <end position="317"/>
    </location>
</feature>